<name>A0A4S8M1I5_DENBC</name>
<proteinExistence type="predicted"/>
<protein>
    <submittedName>
        <fullName evidence="1">Uncharacterized protein</fullName>
    </submittedName>
</protein>
<dbReference type="EMBL" id="ML179188">
    <property type="protein sequence ID" value="THU95932.1"/>
    <property type="molecule type" value="Genomic_DNA"/>
</dbReference>
<reference evidence="1 2" key="1">
    <citation type="journal article" date="2019" name="Nat. Ecol. Evol.">
        <title>Megaphylogeny resolves global patterns of mushroom evolution.</title>
        <authorList>
            <person name="Varga T."/>
            <person name="Krizsan K."/>
            <person name="Foldi C."/>
            <person name="Dima B."/>
            <person name="Sanchez-Garcia M."/>
            <person name="Sanchez-Ramirez S."/>
            <person name="Szollosi G.J."/>
            <person name="Szarkandi J.G."/>
            <person name="Papp V."/>
            <person name="Albert L."/>
            <person name="Andreopoulos W."/>
            <person name="Angelini C."/>
            <person name="Antonin V."/>
            <person name="Barry K.W."/>
            <person name="Bougher N.L."/>
            <person name="Buchanan P."/>
            <person name="Buyck B."/>
            <person name="Bense V."/>
            <person name="Catcheside P."/>
            <person name="Chovatia M."/>
            <person name="Cooper J."/>
            <person name="Damon W."/>
            <person name="Desjardin D."/>
            <person name="Finy P."/>
            <person name="Geml J."/>
            <person name="Haridas S."/>
            <person name="Hughes K."/>
            <person name="Justo A."/>
            <person name="Karasinski D."/>
            <person name="Kautmanova I."/>
            <person name="Kiss B."/>
            <person name="Kocsube S."/>
            <person name="Kotiranta H."/>
            <person name="LaButti K.M."/>
            <person name="Lechner B.E."/>
            <person name="Liimatainen K."/>
            <person name="Lipzen A."/>
            <person name="Lukacs Z."/>
            <person name="Mihaltcheva S."/>
            <person name="Morgado L.N."/>
            <person name="Niskanen T."/>
            <person name="Noordeloos M.E."/>
            <person name="Ohm R.A."/>
            <person name="Ortiz-Santana B."/>
            <person name="Ovrebo C."/>
            <person name="Racz N."/>
            <person name="Riley R."/>
            <person name="Savchenko A."/>
            <person name="Shiryaev A."/>
            <person name="Soop K."/>
            <person name="Spirin V."/>
            <person name="Szebenyi C."/>
            <person name="Tomsovsky M."/>
            <person name="Tulloss R.E."/>
            <person name="Uehling J."/>
            <person name="Grigoriev I.V."/>
            <person name="Vagvolgyi C."/>
            <person name="Papp T."/>
            <person name="Martin F.M."/>
            <person name="Miettinen O."/>
            <person name="Hibbett D.S."/>
            <person name="Nagy L.G."/>
        </authorList>
    </citation>
    <scope>NUCLEOTIDE SEQUENCE [LARGE SCALE GENOMIC DNA]</scope>
    <source>
        <strain evidence="1 2">CBS 962.96</strain>
    </source>
</reference>
<organism evidence="1 2">
    <name type="scientific">Dendrothele bispora (strain CBS 962.96)</name>
    <dbReference type="NCBI Taxonomy" id="1314807"/>
    <lineage>
        <taxon>Eukaryota</taxon>
        <taxon>Fungi</taxon>
        <taxon>Dikarya</taxon>
        <taxon>Basidiomycota</taxon>
        <taxon>Agaricomycotina</taxon>
        <taxon>Agaricomycetes</taxon>
        <taxon>Agaricomycetidae</taxon>
        <taxon>Agaricales</taxon>
        <taxon>Agaricales incertae sedis</taxon>
        <taxon>Dendrothele</taxon>
    </lineage>
</organism>
<evidence type="ECO:0000313" key="2">
    <source>
        <dbReference type="Proteomes" id="UP000297245"/>
    </source>
</evidence>
<evidence type="ECO:0000313" key="1">
    <source>
        <dbReference type="EMBL" id="THU95932.1"/>
    </source>
</evidence>
<dbReference type="AlphaFoldDB" id="A0A4S8M1I5"/>
<dbReference type="Proteomes" id="UP000297245">
    <property type="component" value="Unassembled WGS sequence"/>
</dbReference>
<gene>
    <name evidence="1" type="ORF">K435DRAFT_111072</name>
</gene>
<accession>A0A4S8M1I5</accession>
<sequence length="115" mass="13469">MHPLIKSSGCWTWIEKALALLEPLREYPIHTIHFLLDFTAETLLVTDSWGHFRDLRDLDKFFESSSSDKMPSFPNLKGCYFHLHAVRYQNSNSLVHEMKSIMCDRSWKSVVFCTS</sequence>
<keyword evidence="2" id="KW-1185">Reference proteome</keyword>